<evidence type="ECO:0000313" key="3">
    <source>
        <dbReference type="Proteomes" id="UP000240987"/>
    </source>
</evidence>
<feature type="transmembrane region" description="Helical" evidence="1">
    <location>
        <begin position="40"/>
        <end position="60"/>
    </location>
</feature>
<keyword evidence="1" id="KW-0472">Membrane</keyword>
<organism evidence="2 3">
    <name type="scientific">Photobacterium frigidiphilum</name>
    <dbReference type="NCBI Taxonomy" id="264736"/>
    <lineage>
        <taxon>Bacteria</taxon>
        <taxon>Pseudomonadati</taxon>
        <taxon>Pseudomonadota</taxon>
        <taxon>Gammaproteobacteria</taxon>
        <taxon>Vibrionales</taxon>
        <taxon>Vibrionaceae</taxon>
        <taxon>Photobacterium</taxon>
    </lineage>
</organism>
<evidence type="ECO:0000313" key="2">
    <source>
        <dbReference type="EMBL" id="PSU50448.1"/>
    </source>
</evidence>
<evidence type="ECO:0000256" key="1">
    <source>
        <dbReference type="SAM" id="Phobius"/>
    </source>
</evidence>
<keyword evidence="3" id="KW-1185">Reference proteome</keyword>
<gene>
    <name evidence="2" type="ORF">C9J12_03735</name>
</gene>
<name>A0A2T3JN44_9GAMM</name>
<comment type="caution">
    <text evidence="2">The sequence shown here is derived from an EMBL/GenBank/DDBJ whole genome shotgun (WGS) entry which is preliminary data.</text>
</comment>
<proteinExistence type="predicted"/>
<dbReference type="EMBL" id="PYMJ01000003">
    <property type="protein sequence ID" value="PSU50448.1"/>
    <property type="molecule type" value="Genomic_DNA"/>
</dbReference>
<reference evidence="2 3" key="1">
    <citation type="submission" date="2018-01" db="EMBL/GenBank/DDBJ databases">
        <title>Whole genome sequencing of Histamine producing bacteria.</title>
        <authorList>
            <person name="Butler K."/>
        </authorList>
    </citation>
    <scope>NUCLEOTIDE SEQUENCE [LARGE SCALE GENOMIC DNA]</scope>
    <source>
        <strain evidence="2 3">JCM 12947</strain>
    </source>
</reference>
<protein>
    <submittedName>
        <fullName evidence="2">Uncharacterized protein</fullName>
    </submittedName>
</protein>
<keyword evidence="1" id="KW-1133">Transmembrane helix</keyword>
<dbReference type="AlphaFoldDB" id="A0A2T3JN44"/>
<sequence>MMMDAKKQTLKEDKDRQKVLKLLADTNKAIYNKKWQSWQCLLVPILSIMGCLMLAIIWSLL</sequence>
<keyword evidence="1" id="KW-0812">Transmembrane</keyword>
<dbReference type="OrthoDB" id="9874765at2"/>
<accession>A0A2T3JN44</accession>
<dbReference type="Proteomes" id="UP000240987">
    <property type="component" value="Unassembled WGS sequence"/>
</dbReference>
<dbReference type="RefSeq" id="WP_107241484.1">
    <property type="nucleotide sequence ID" value="NZ_PYMJ01000003.1"/>
</dbReference>